<organism evidence="3 4">
    <name type="scientific">Leadbettera azotonutricia (strain ATCC BAA-888 / DSM 13862 / ZAS-9)</name>
    <name type="common">Treponema azotonutricium</name>
    <dbReference type="NCBI Taxonomy" id="545695"/>
    <lineage>
        <taxon>Bacteria</taxon>
        <taxon>Pseudomonadati</taxon>
        <taxon>Spirochaetota</taxon>
        <taxon>Spirochaetia</taxon>
        <taxon>Spirochaetales</taxon>
        <taxon>Breznakiellaceae</taxon>
        <taxon>Leadbettera</taxon>
    </lineage>
</organism>
<dbReference type="InterPro" id="IPR007557">
    <property type="entry name" value="PSP1_C"/>
</dbReference>
<dbReference type="PANTHER" id="PTHR43830">
    <property type="entry name" value="PROTEIN PSP1"/>
    <property type="match status" value="1"/>
</dbReference>
<evidence type="ECO:0000313" key="4">
    <source>
        <dbReference type="Proteomes" id="UP000009222"/>
    </source>
</evidence>
<sequence>MSDQDSYEDIIEDEMDEDISSLEDKPQDEETSSVITGEDLGSLNPDTPVYRLRLVYSNETFLAVWPGEALLPGGMVVLPTRYGRDLAQVIGPIQKHGQAMGEFAKIDRPASGEDLEKAKSHKEQEKEAFSICREKIKDHRLEMKLVSVHYLLEESKILFFFTAENRVDFRELVKDLVGIFKTRIELRQIGVRDESRVVGGLGVCGRGYCCHAVSDKLKPVSIKMAKDQNLSLNSMKISGPCGRLLCCLSYEHLFYNEQRRIIPQEGCKISFDGSVWKVTEVNVVLGKLKLVTEDGRYMQLPTSAFEKAEGRWSVKPGSAAL</sequence>
<reference evidence="3 4" key="2">
    <citation type="journal article" date="2011" name="ISME J.">
        <title>RNA-seq reveals cooperative metabolic interactions between two termite-gut spirochete species in co-culture.</title>
        <authorList>
            <person name="Rosenthal A.Z."/>
            <person name="Matson E.G."/>
            <person name="Eldar A."/>
            <person name="Leadbetter J.R."/>
        </authorList>
    </citation>
    <scope>NUCLEOTIDE SEQUENCE [LARGE SCALE GENOMIC DNA]</scope>
    <source>
        <strain evidence="4">ATCC BAA-888 / DSM 13862 / ZAS-9</strain>
    </source>
</reference>
<dbReference type="Pfam" id="PF04468">
    <property type="entry name" value="PSP1"/>
    <property type="match status" value="1"/>
</dbReference>
<feature type="domain" description="PSP1 C-terminal" evidence="2">
    <location>
        <begin position="104"/>
        <end position="189"/>
    </location>
</feature>
<dbReference type="PROSITE" id="PS51411">
    <property type="entry name" value="PSP1_C"/>
    <property type="match status" value="1"/>
</dbReference>
<dbReference type="RefSeq" id="WP_015710157.1">
    <property type="nucleotide sequence ID" value="NC_015577.1"/>
</dbReference>
<dbReference type="GO" id="GO:0005737">
    <property type="term" value="C:cytoplasm"/>
    <property type="evidence" value="ECO:0007669"/>
    <property type="project" value="TreeGrafter"/>
</dbReference>
<dbReference type="FunCoup" id="F5YBD1">
    <property type="interactions" value="28"/>
</dbReference>
<accession>F5YBD1</accession>
<dbReference type="HOGENOM" id="CLU_033149_2_0_12"/>
<keyword evidence="4" id="KW-1185">Reference proteome</keyword>
<dbReference type="EMBL" id="CP001841">
    <property type="protein sequence ID" value="AEF82099.1"/>
    <property type="molecule type" value="Genomic_DNA"/>
</dbReference>
<proteinExistence type="predicted"/>
<feature type="compositionally biased region" description="Acidic residues" evidence="1">
    <location>
        <begin position="1"/>
        <end position="31"/>
    </location>
</feature>
<name>F5YBD1_LEAAZ</name>
<dbReference type="AlphaFoldDB" id="F5YBD1"/>
<dbReference type="STRING" id="545695.TREAZ_1878"/>
<dbReference type="InterPro" id="IPR047767">
    <property type="entry name" value="PSP1-like"/>
</dbReference>
<reference evidence="4" key="1">
    <citation type="submission" date="2009-12" db="EMBL/GenBank/DDBJ databases">
        <title>Complete sequence of Treponema azotonutricium strain ZAS-9.</title>
        <authorList>
            <person name="Tetu S.G."/>
            <person name="Matson E."/>
            <person name="Ren Q."/>
            <person name="Seshadri R."/>
            <person name="Elbourne L."/>
            <person name="Hassan K.A."/>
            <person name="Durkin A."/>
            <person name="Radune D."/>
            <person name="Mohamoud Y."/>
            <person name="Shay R."/>
            <person name="Jin S."/>
            <person name="Zhang X."/>
            <person name="Lucey K."/>
            <person name="Ballor N.R."/>
            <person name="Ottesen E."/>
            <person name="Rosenthal R."/>
            <person name="Allen A."/>
            <person name="Leadbetter J.R."/>
            <person name="Paulsen I.T."/>
        </authorList>
    </citation>
    <scope>NUCLEOTIDE SEQUENCE [LARGE SCALE GENOMIC DNA]</scope>
    <source>
        <strain evidence="4">ATCC BAA-888 / DSM 13862 / ZAS-9</strain>
    </source>
</reference>
<dbReference type="eggNOG" id="COG1774">
    <property type="taxonomic scope" value="Bacteria"/>
</dbReference>
<dbReference type="PANTHER" id="PTHR43830:SF3">
    <property type="entry name" value="PROTEIN PSP1"/>
    <property type="match status" value="1"/>
</dbReference>
<dbReference type="NCBIfam" id="NF041131">
    <property type="entry name" value="RicT_YaaT_fam"/>
    <property type="match status" value="1"/>
</dbReference>
<evidence type="ECO:0000256" key="1">
    <source>
        <dbReference type="SAM" id="MobiDB-lite"/>
    </source>
</evidence>
<protein>
    <submittedName>
        <fullName evidence="3">Tpl protein</fullName>
    </submittedName>
</protein>
<dbReference type="KEGG" id="taz:TREAZ_1878"/>
<evidence type="ECO:0000259" key="2">
    <source>
        <dbReference type="PROSITE" id="PS51411"/>
    </source>
</evidence>
<dbReference type="OrthoDB" id="9779344at2"/>
<evidence type="ECO:0000313" key="3">
    <source>
        <dbReference type="EMBL" id="AEF82099.1"/>
    </source>
</evidence>
<feature type="region of interest" description="Disordered" evidence="1">
    <location>
        <begin position="1"/>
        <end position="40"/>
    </location>
</feature>
<dbReference type="InParanoid" id="F5YBD1"/>
<gene>
    <name evidence="3" type="ordered locus">TREAZ_1878</name>
</gene>
<dbReference type="Proteomes" id="UP000009222">
    <property type="component" value="Chromosome"/>
</dbReference>